<reference evidence="2 3" key="1">
    <citation type="journal article" date="2020" name="Nat. Commun.">
        <title>Genome of Tripterygium wilfordii and identification of cytochrome P450 involved in triptolide biosynthesis.</title>
        <authorList>
            <person name="Tu L."/>
            <person name="Su P."/>
            <person name="Zhang Z."/>
            <person name="Gao L."/>
            <person name="Wang J."/>
            <person name="Hu T."/>
            <person name="Zhou J."/>
            <person name="Zhang Y."/>
            <person name="Zhao Y."/>
            <person name="Liu Y."/>
            <person name="Song Y."/>
            <person name="Tong Y."/>
            <person name="Lu Y."/>
            <person name="Yang J."/>
            <person name="Xu C."/>
            <person name="Jia M."/>
            <person name="Peters R.J."/>
            <person name="Huang L."/>
            <person name="Gao W."/>
        </authorList>
    </citation>
    <scope>NUCLEOTIDE SEQUENCE [LARGE SCALE GENOMIC DNA]</scope>
    <source>
        <strain evidence="3">cv. XIE 37</strain>
        <tissue evidence="2">Leaf</tissue>
    </source>
</reference>
<evidence type="ECO:0000256" key="1">
    <source>
        <dbReference type="SAM" id="MobiDB-lite"/>
    </source>
</evidence>
<dbReference type="PANTHER" id="PTHR33167">
    <property type="entry name" value="TRANSCRIPTION FACTOR, PUTATIVE (DUF863)-RELATED"/>
    <property type="match status" value="1"/>
</dbReference>
<dbReference type="OrthoDB" id="1928288at2759"/>
<accession>A0A7J7BVW0</accession>
<dbReference type="EMBL" id="JAAARO010000023">
    <property type="protein sequence ID" value="KAF5725958.1"/>
    <property type="molecule type" value="Genomic_DNA"/>
</dbReference>
<dbReference type="FunCoup" id="A0A7J7BVW0">
    <property type="interactions" value="7"/>
</dbReference>
<protein>
    <submittedName>
        <fullName evidence="2">Uncharacterized protein</fullName>
    </submittedName>
</protein>
<organism evidence="2 3">
    <name type="scientific">Tripterygium wilfordii</name>
    <name type="common">Thunder God vine</name>
    <dbReference type="NCBI Taxonomy" id="458696"/>
    <lineage>
        <taxon>Eukaryota</taxon>
        <taxon>Viridiplantae</taxon>
        <taxon>Streptophyta</taxon>
        <taxon>Embryophyta</taxon>
        <taxon>Tracheophyta</taxon>
        <taxon>Spermatophyta</taxon>
        <taxon>Magnoliopsida</taxon>
        <taxon>eudicotyledons</taxon>
        <taxon>Gunneridae</taxon>
        <taxon>Pentapetalae</taxon>
        <taxon>rosids</taxon>
        <taxon>fabids</taxon>
        <taxon>Celastrales</taxon>
        <taxon>Celastraceae</taxon>
        <taxon>Tripterygium</taxon>
    </lineage>
</organism>
<dbReference type="AlphaFoldDB" id="A0A7J7BVW0"/>
<feature type="region of interest" description="Disordered" evidence="1">
    <location>
        <begin position="245"/>
        <end position="268"/>
    </location>
</feature>
<evidence type="ECO:0000313" key="2">
    <source>
        <dbReference type="EMBL" id="KAF5725958.1"/>
    </source>
</evidence>
<sequence length="284" mass="31997">MGVGMKLGYAIDRLGTSAGINNFTVHFGDAHLDYFSTKRPKNNQRTSVVEFSDSTGRMAENQNVESIRKTMQMHEDIFKHQVRELHRLYSVQKTLTNELKEETRQNKGSTPTSSSDVNVFRLIDQHNSVTKTNLHFQGLIDKPTSRERSDNCVGDTLRVLRGFDVKRPAEEDVSTRVMVPKSNKMNISSCDSEVELTLSIGGTSSSSSSKKSRDFLAHHSLQLGSFESATPKEIREPDSTSLFKFDRGEDCSTPTTPMSSSSATVDRERKQRHWLFRGLSINRT</sequence>
<evidence type="ECO:0000313" key="3">
    <source>
        <dbReference type="Proteomes" id="UP000593562"/>
    </source>
</evidence>
<dbReference type="Proteomes" id="UP000593562">
    <property type="component" value="Unassembled WGS sequence"/>
</dbReference>
<dbReference type="PANTHER" id="PTHR33167:SF33">
    <property type="entry name" value="MYB-CC TYPE TRANSCRIPTION FACTOR LHEQLE-CONTAINING DOMAIN-CONTAINING PROTEIN"/>
    <property type="match status" value="1"/>
</dbReference>
<gene>
    <name evidence="2" type="ORF">HS088_TW23G00691</name>
</gene>
<proteinExistence type="predicted"/>
<feature type="compositionally biased region" description="Low complexity" evidence="1">
    <location>
        <begin position="252"/>
        <end position="264"/>
    </location>
</feature>
<name>A0A7J7BVW0_TRIWF</name>
<keyword evidence="3" id="KW-1185">Reference proteome</keyword>
<dbReference type="InParanoid" id="A0A7J7BVW0"/>
<comment type="caution">
    <text evidence="2">The sequence shown here is derived from an EMBL/GenBank/DDBJ whole genome shotgun (WGS) entry which is preliminary data.</text>
</comment>